<keyword evidence="9" id="KW-0411">Iron-sulfur</keyword>
<dbReference type="Proteomes" id="UP000622707">
    <property type="component" value="Unassembled WGS sequence"/>
</dbReference>
<evidence type="ECO:0000256" key="10">
    <source>
        <dbReference type="ARBA" id="ARBA00038897"/>
    </source>
</evidence>
<evidence type="ECO:0000256" key="6">
    <source>
        <dbReference type="ARBA" id="ARBA00022946"/>
    </source>
</evidence>
<reference evidence="13 14" key="1">
    <citation type="journal article" date="2017" name="Int. J. Syst. Evol. Microbiol.">
        <title>Ramlibacter alkalitolerans sp. nov., alkali-tolerant bacterium isolated from soil of ginseng.</title>
        <authorList>
            <person name="Lee D.H."/>
            <person name="Cha C.J."/>
        </authorList>
    </citation>
    <scope>NUCLEOTIDE SEQUENCE [LARGE SCALE GENOMIC DNA]</scope>
    <source>
        <strain evidence="13 14">KACC 19305</strain>
    </source>
</reference>
<keyword evidence="3" id="KW-0285">Flavoprotein</keyword>
<dbReference type="InterPro" id="IPR017896">
    <property type="entry name" value="4Fe4S_Fe-S-bd"/>
</dbReference>
<feature type="domain" description="4Fe-4S ferredoxin-type" evidence="11">
    <location>
        <begin position="534"/>
        <end position="565"/>
    </location>
</feature>
<dbReference type="InterPro" id="IPR016169">
    <property type="entry name" value="FAD-bd_PCMH_sub2"/>
</dbReference>
<dbReference type="InterPro" id="IPR017900">
    <property type="entry name" value="4Fe4S_Fe_S_CS"/>
</dbReference>
<evidence type="ECO:0000259" key="11">
    <source>
        <dbReference type="PROSITE" id="PS51379"/>
    </source>
</evidence>
<keyword evidence="6" id="KW-0809">Transit peptide</keyword>
<dbReference type="InterPro" id="IPR009051">
    <property type="entry name" value="Helical_ferredxn"/>
</dbReference>
<sequence>MRGAASTRDSEIASALCAVLPARQVVADPLRRLAYGTDASFYRLTPEVVAVVESEADVQAVLRTARAHGRPVTFRAAGTSLSGQAVTDGVLALIGEGFATCEIADGAASVRLGPGMVGGDVNARLAPHGRKIGPDPASIATCKIGGIAANNASGMCCGTAQNSYHTLAAMRVVLADGTVLDTGDGASVAAFRRSHGELLAALARMGAETKADAALAARIRHKYRIKNTTGYSLNALVDFDDPVDILTHLMIGSEGTLGFISRITYDTVADDPCKASALVFFPTIEGACQAVLGLRQLQVSAVELLDRASLRSVQDKPGMPAVMRTLGDDAAALLVEVRAQTAPALQLRMDAALGVLAPLPTLEPAQFSTDPAVCESYWKVRKGTFPSVGAMRRTGTTVIIEDVAFPVESLAAATLDLQDAMRRHGYDEGIIFGHALEGNLHFVFTQDFSDAAEIERYARFMEDVCTLVVDKYDGSLKAEHGTGRNMAPFVEREWGPQATQLMRRIKALFDPGTLLNPGVIIDDDPQAHLKNLKPMPAAEEMVDRCIECGFCEPLCPSHKLTLSPRQRITSWRERSRLHAAGESTAEIDTAFGPLGLDTCAGCGLCATACPVGIDTGSLVRLLRERRTGPVKRAAARCTADHYDTFASASRLGLRLGHAAARVVGDGLLARVSRGAWKQQMPRASRPVVTPRPHAGDPVVYYPTCGGRIFGDGTPGQASLHEVITTLLTRAGYAVRLPQHVERLCCGQMLSSKGRPQEADTMADALAEALLTAASDGRGGFHPVVMDASACSLRMKKHLAGRLQVLDFHEFAHDALLPRLRIRRSAGPVALHVNCSVRRSASDDQLRQVLRACTSQVVEPAGVNCCGFGGDLGFTAPELNAHALRHVPAQLPGGCCSGVSTNRTCEIGLTDHTGRPYRSIAYLLEVCSRPDTVDAAC</sequence>
<comment type="caution">
    <text evidence="13">The sequence shown here is derived from an EMBL/GenBank/DDBJ whole genome shotgun (WGS) entry which is preliminary data.</text>
</comment>
<comment type="cofactor">
    <cofactor evidence="1">
        <name>FAD</name>
        <dbReference type="ChEBI" id="CHEBI:57692"/>
    </cofactor>
</comment>
<dbReference type="InterPro" id="IPR004017">
    <property type="entry name" value="Cys_rich_dom"/>
</dbReference>
<dbReference type="InterPro" id="IPR036318">
    <property type="entry name" value="FAD-bd_PCMH-like_sf"/>
</dbReference>
<dbReference type="Gene3D" id="1.10.1060.10">
    <property type="entry name" value="Alpha-helical ferredoxin"/>
    <property type="match status" value="1"/>
</dbReference>
<dbReference type="RefSeq" id="WP_201690306.1">
    <property type="nucleotide sequence ID" value="NZ_JAEQND010000007.1"/>
</dbReference>
<evidence type="ECO:0000256" key="2">
    <source>
        <dbReference type="ARBA" id="ARBA00008000"/>
    </source>
</evidence>
<dbReference type="InterPro" id="IPR006094">
    <property type="entry name" value="Oxid_FAD_bind_N"/>
</dbReference>
<dbReference type="InterPro" id="IPR016164">
    <property type="entry name" value="FAD-linked_Oxase-like_C"/>
</dbReference>
<dbReference type="Gene3D" id="1.10.45.10">
    <property type="entry name" value="Vanillyl-alcohol Oxidase, Chain A, domain 4"/>
    <property type="match status" value="1"/>
</dbReference>
<evidence type="ECO:0000256" key="5">
    <source>
        <dbReference type="ARBA" id="ARBA00022827"/>
    </source>
</evidence>
<evidence type="ECO:0000313" key="13">
    <source>
        <dbReference type="EMBL" id="MBL0426255.1"/>
    </source>
</evidence>
<dbReference type="Gene3D" id="3.30.70.2740">
    <property type="match status" value="1"/>
</dbReference>
<name>A0ABS1JRQ2_9BURK</name>
<evidence type="ECO:0000256" key="1">
    <source>
        <dbReference type="ARBA" id="ARBA00001974"/>
    </source>
</evidence>
<protein>
    <recommendedName>
        <fullName evidence="10">D-lactate dehydrogenase (cytochrome)</fullName>
        <ecNumber evidence="10">1.1.2.4</ecNumber>
    </recommendedName>
</protein>
<dbReference type="InterPro" id="IPR016171">
    <property type="entry name" value="Vanillyl_alc_oxidase_C-sub2"/>
</dbReference>
<dbReference type="PANTHER" id="PTHR11748">
    <property type="entry name" value="D-LACTATE DEHYDROGENASE"/>
    <property type="match status" value="1"/>
</dbReference>
<dbReference type="EMBL" id="JAEQND010000007">
    <property type="protein sequence ID" value="MBL0426255.1"/>
    <property type="molecule type" value="Genomic_DNA"/>
</dbReference>
<dbReference type="InterPro" id="IPR016167">
    <property type="entry name" value="FAD-bd_PCMH_sub1"/>
</dbReference>
<evidence type="ECO:0000256" key="9">
    <source>
        <dbReference type="ARBA" id="ARBA00023014"/>
    </source>
</evidence>
<dbReference type="InterPro" id="IPR004113">
    <property type="entry name" value="FAD-bd_oxidored_4_C"/>
</dbReference>
<dbReference type="InterPro" id="IPR016166">
    <property type="entry name" value="FAD-bd_PCMH"/>
</dbReference>
<keyword evidence="14" id="KW-1185">Reference proteome</keyword>
<dbReference type="Pfam" id="PF02754">
    <property type="entry name" value="CCG"/>
    <property type="match status" value="2"/>
</dbReference>
<dbReference type="Pfam" id="PF13183">
    <property type="entry name" value="Fer4_8"/>
    <property type="match status" value="1"/>
</dbReference>
<evidence type="ECO:0000256" key="7">
    <source>
        <dbReference type="ARBA" id="ARBA00023002"/>
    </source>
</evidence>
<dbReference type="Gene3D" id="3.30.43.10">
    <property type="entry name" value="Uridine Diphospho-n-acetylenolpyruvylglucosamine Reductase, domain 2"/>
    <property type="match status" value="1"/>
</dbReference>
<dbReference type="Pfam" id="PF01565">
    <property type="entry name" value="FAD_binding_4"/>
    <property type="match status" value="1"/>
</dbReference>
<gene>
    <name evidence="13" type="ORF">JI746_14160</name>
</gene>
<proteinExistence type="inferred from homology"/>
<dbReference type="PANTHER" id="PTHR11748:SF111">
    <property type="entry name" value="D-LACTATE DEHYDROGENASE, MITOCHONDRIAL-RELATED"/>
    <property type="match status" value="1"/>
</dbReference>
<feature type="domain" description="4Fe-4S ferredoxin-type" evidence="11">
    <location>
        <begin position="592"/>
        <end position="613"/>
    </location>
</feature>
<keyword evidence="4" id="KW-0479">Metal-binding</keyword>
<organism evidence="13 14">
    <name type="scientific">Ramlibacter alkalitolerans</name>
    <dbReference type="NCBI Taxonomy" id="2039631"/>
    <lineage>
        <taxon>Bacteria</taxon>
        <taxon>Pseudomonadati</taxon>
        <taxon>Pseudomonadota</taxon>
        <taxon>Betaproteobacteria</taxon>
        <taxon>Burkholderiales</taxon>
        <taxon>Comamonadaceae</taxon>
        <taxon>Ramlibacter</taxon>
    </lineage>
</organism>
<dbReference type="Pfam" id="PF02913">
    <property type="entry name" value="FAD-oxidase_C"/>
    <property type="match status" value="1"/>
</dbReference>
<keyword evidence="8" id="KW-0408">Iron</keyword>
<feature type="domain" description="FAD-binding PCMH-type" evidence="12">
    <location>
        <begin position="41"/>
        <end position="270"/>
    </location>
</feature>
<keyword evidence="5" id="KW-0274">FAD</keyword>
<dbReference type="SUPFAM" id="SSF56176">
    <property type="entry name" value="FAD-binding/transporter-associated domain-like"/>
    <property type="match status" value="1"/>
</dbReference>
<dbReference type="SUPFAM" id="SSF55103">
    <property type="entry name" value="FAD-linked oxidases, C-terminal domain"/>
    <property type="match status" value="1"/>
</dbReference>
<comment type="similarity">
    <text evidence="2">Belongs to the FAD-binding oxidoreductase/transferase type 4 family.</text>
</comment>
<dbReference type="PROSITE" id="PS51379">
    <property type="entry name" value="4FE4S_FER_2"/>
    <property type="match status" value="2"/>
</dbReference>
<keyword evidence="7" id="KW-0560">Oxidoreductase</keyword>
<dbReference type="Gene3D" id="3.30.465.10">
    <property type="match status" value="1"/>
</dbReference>
<accession>A0ABS1JRQ2</accession>
<evidence type="ECO:0000259" key="12">
    <source>
        <dbReference type="PROSITE" id="PS51387"/>
    </source>
</evidence>
<evidence type="ECO:0000256" key="4">
    <source>
        <dbReference type="ARBA" id="ARBA00022723"/>
    </source>
</evidence>
<evidence type="ECO:0000256" key="3">
    <source>
        <dbReference type="ARBA" id="ARBA00022630"/>
    </source>
</evidence>
<evidence type="ECO:0000313" key="14">
    <source>
        <dbReference type="Proteomes" id="UP000622707"/>
    </source>
</evidence>
<dbReference type="EC" id="1.1.2.4" evidence="10"/>
<dbReference type="SUPFAM" id="SSF46548">
    <property type="entry name" value="alpha-helical ferredoxin"/>
    <property type="match status" value="1"/>
</dbReference>
<dbReference type="PROSITE" id="PS51387">
    <property type="entry name" value="FAD_PCMH"/>
    <property type="match status" value="1"/>
</dbReference>
<dbReference type="PROSITE" id="PS00198">
    <property type="entry name" value="4FE4S_FER_1"/>
    <property type="match status" value="2"/>
</dbReference>
<evidence type="ECO:0000256" key="8">
    <source>
        <dbReference type="ARBA" id="ARBA00023004"/>
    </source>
</evidence>